<dbReference type="InterPro" id="IPR015422">
    <property type="entry name" value="PyrdxlP-dep_Trfase_small"/>
</dbReference>
<keyword evidence="3 6" id="KW-0032">Aminotransferase</keyword>
<protein>
    <recommendedName>
        <fullName evidence="6">Aminotransferase</fullName>
        <ecNumber evidence="6">2.6.1.-</ecNumber>
    </recommendedName>
</protein>
<dbReference type="Pfam" id="PF00155">
    <property type="entry name" value="Aminotran_1_2"/>
    <property type="match status" value="1"/>
</dbReference>
<evidence type="ECO:0000259" key="7">
    <source>
        <dbReference type="Pfam" id="PF00155"/>
    </source>
</evidence>
<evidence type="ECO:0000256" key="1">
    <source>
        <dbReference type="ARBA" id="ARBA00001933"/>
    </source>
</evidence>
<dbReference type="Proteomes" id="UP001198439">
    <property type="component" value="Unassembled WGS sequence"/>
</dbReference>
<comment type="similarity">
    <text evidence="2 6">Belongs to the class-I pyridoxal-phosphate-dependent aminotransferase family.</text>
</comment>
<evidence type="ECO:0000313" key="10">
    <source>
        <dbReference type="Proteomes" id="UP000241201"/>
    </source>
</evidence>
<evidence type="ECO:0000256" key="2">
    <source>
        <dbReference type="ARBA" id="ARBA00007441"/>
    </source>
</evidence>
<dbReference type="GO" id="GO:0006520">
    <property type="term" value="P:amino acid metabolic process"/>
    <property type="evidence" value="ECO:0007669"/>
    <property type="project" value="InterPro"/>
</dbReference>
<organism evidence="9 10">
    <name type="scientific">Faecalibacillus faecis</name>
    <dbReference type="NCBI Taxonomy" id="1982628"/>
    <lineage>
        <taxon>Bacteria</taxon>
        <taxon>Bacillati</taxon>
        <taxon>Bacillota</taxon>
        <taxon>Erysipelotrichia</taxon>
        <taxon>Erysipelotrichales</taxon>
        <taxon>Coprobacillaceae</taxon>
        <taxon>Faecalibacillus</taxon>
    </lineage>
</organism>
<dbReference type="Gene3D" id="3.90.1150.10">
    <property type="entry name" value="Aspartate Aminotransferase, domain 1"/>
    <property type="match status" value="1"/>
</dbReference>
<evidence type="ECO:0000313" key="8">
    <source>
        <dbReference type="EMBL" id="MCB8609199.1"/>
    </source>
</evidence>
<dbReference type="GeneID" id="77470185"/>
<dbReference type="InterPro" id="IPR015424">
    <property type="entry name" value="PyrdxlP-dep_Trfase"/>
</dbReference>
<accession>A0A2T3G100</accession>
<reference evidence="9" key="2">
    <citation type="journal article" date="2019" name="Int. J. Syst. Evol. Microbiol.">
        <title>Faecalibacillus intestinalis gen. nov., sp. nov. and Faecalibacillus faecis sp. nov., isolated from human faeces.</title>
        <authorList>
            <person name="Seo B."/>
            <person name="Jeon K."/>
            <person name="Baek I."/>
            <person name="Lee Y.M."/>
            <person name="Baek K."/>
            <person name="Ko G."/>
        </authorList>
    </citation>
    <scope>NUCLEOTIDE SEQUENCE</scope>
    <source>
        <strain evidence="9">SNUG30370</strain>
    </source>
</reference>
<keyword evidence="5" id="KW-0663">Pyridoxal phosphate</keyword>
<dbReference type="Proteomes" id="UP000241201">
    <property type="component" value="Unassembled WGS sequence"/>
</dbReference>
<dbReference type="CDD" id="cd00609">
    <property type="entry name" value="AAT_like"/>
    <property type="match status" value="1"/>
</dbReference>
<dbReference type="PANTHER" id="PTHR46383:SF1">
    <property type="entry name" value="ASPARTATE AMINOTRANSFERASE"/>
    <property type="match status" value="1"/>
</dbReference>
<dbReference type="AlphaFoldDB" id="A0A2T3G100"/>
<dbReference type="GO" id="GO:0008483">
    <property type="term" value="F:transaminase activity"/>
    <property type="evidence" value="ECO:0007669"/>
    <property type="project" value="UniProtKB-KW"/>
</dbReference>
<dbReference type="InterPro" id="IPR050596">
    <property type="entry name" value="AspAT/PAT-like"/>
</dbReference>
<dbReference type="Gene3D" id="3.40.640.10">
    <property type="entry name" value="Type I PLP-dependent aspartate aminotransferase-like (Major domain)"/>
    <property type="match status" value="1"/>
</dbReference>
<keyword evidence="10" id="KW-1185">Reference proteome</keyword>
<dbReference type="InterPro" id="IPR015421">
    <property type="entry name" value="PyrdxlP-dep_Trfase_major"/>
</dbReference>
<dbReference type="EMBL" id="PYLP01000003">
    <property type="protein sequence ID" value="PST41234.1"/>
    <property type="molecule type" value="Genomic_DNA"/>
</dbReference>
<evidence type="ECO:0000313" key="9">
    <source>
        <dbReference type="EMBL" id="PST41234.1"/>
    </source>
</evidence>
<dbReference type="PRINTS" id="PR00753">
    <property type="entry name" value="ACCSYNTHASE"/>
</dbReference>
<dbReference type="RefSeq" id="WP_106987390.1">
    <property type="nucleotide sequence ID" value="NZ_JAJDKR010000003.1"/>
</dbReference>
<dbReference type="EC" id="2.6.1.-" evidence="6"/>
<comment type="cofactor">
    <cofactor evidence="1 6">
        <name>pyridoxal 5'-phosphate</name>
        <dbReference type="ChEBI" id="CHEBI:597326"/>
    </cofactor>
</comment>
<proteinExistence type="inferred from homology"/>
<feature type="domain" description="Aminotransferase class I/classII large" evidence="7">
    <location>
        <begin position="29"/>
        <end position="385"/>
    </location>
</feature>
<dbReference type="InterPro" id="IPR004839">
    <property type="entry name" value="Aminotransferase_I/II_large"/>
</dbReference>
<reference evidence="8" key="3">
    <citation type="submission" date="2021-10" db="EMBL/GenBank/DDBJ databases">
        <title>Collection of gut derived symbiotic bacterial strains cultured from healthy donors.</title>
        <authorList>
            <person name="Lin H."/>
            <person name="Littmann E."/>
            <person name="Kohout C."/>
            <person name="Pamer E.G."/>
        </authorList>
    </citation>
    <scope>NUCLEOTIDE SEQUENCE</scope>
    <source>
        <strain evidence="8">DFI.4.48</strain>
    </source>
</reference>
<dbReference type="PANTHER" id="PTHR46383">
    <property type="entry name" value="ASPARTATE AMINOTRANSFERASE"/>
    <property type="match status" value="1"/>
</dbReference>
<reference evidence="10" key="1">
    <citation type="submission" date="2018-03" db="EMBL/GenBank/DDBJ databases">
        <title>Lachnoclostridium SNUG30370 gen.nov., sp.nov., isolated from human faeces.</title>
        <authorList>
            <person name="Seo B."/>
            <person name="Jeon K."/>
            <person name="Ko G."/>
        </authorList>
    </citation>
    <scope>NUCLEOTIDE SEQUENCE [LARGE SCALE GENOMIC DNA]</scope>
    <source>
        <strain evidence="10">SNUG30370</strain>
    </source>
</reference>
<dbReference type="InterPro" id="IPR004838">
    <property type="entry name" value="NHTrfase_class1_PyrdxlP-BS"/>
</dbReference>
<gene>
    <name evidence="9" type="ORF">C7U55_03580</name>
    <name evidence="8" type="ORF">LJD69_01150</name>
</gene>
<dbReference type="SUPFAM" id="SSF53383">
    <property type="entry name" value="PLP-dependent transferases"/>
    <property type="match status" value="1"/>
</dbReference>
<evidence type="ECO:0000256" key="5">
    <source>
        <dbReference type="ARBA" id="ARBA00022898"/>
    </source>
</evidence>
<dbReference type="EMBL" id="JAJDKZ010000002">
    <property type="protein sequence ID" value="MCB8609199.1"/>
    <property type="molecule type" value="Genomic_DNA"/>
</dbReference>
<name>A0A2T3G100_9FIRM</name>
<sequence>MSFFDDENVNLNVLKRKAYNLRWAEVEEGVIPLTAADPDFPCPPMVKQAMLDYISDGYFSYTPKTGFDDFKIALSNYVKDLKNENIPSKNVLPVDSAARAMYIVAKAFLKPGDEMIVFDPCDFLFRESCLAAGATPVYYSCGIDEKKRKMDLSKLESCITEKTKMIGLCNPHNPYGLTYTKEELDYIMSLCEKYDLYIMNDEIWSDIVYPDAKFESIYCLGNERCHRVMSVFGYSKSFGLAGLRVGCVYTTNDDAFDKLVEASDVMSTAGGATSISQVAAIAAMNDSRDWGKEFIKHLTENRDYAVNFINNNIPQLHAYRPKATYLLYVDIKDLNCTAVELVDFLKKEVKLSVVPGGHNYFGNQSEGHVRICIATSKGILHEGLNRLKLGVEKFVSQKG</sequence>
<dbReference type="PROSITE" id="PS00105">
    <property type="entry name" value="AA_TRANSFER_CLASS_1"/>
    <property type="match status" value="1"/>
</dbReference>
<evidence type="ECO:0000256" key="4">
    <source>
        <dbReference type="ARBA" id="ARBA00022679"/>
    </source>
</evidence>
<keyword evidence="4 6" id="KW-0808">Transferase</keyword>
<evidence type="ECO:0000256" key="6">
    <source>
        <dbReference type="RuleBase" id="RU000481"/>
    </source>
</evidence>
<dbReference type="GO" id="GO:0030170">
    <property type="term" value="F:pyridoxal phosphate binding"/>
    <property type="evidence" value="ECO:0007669"/>
    <property type="project" value="InterPro"/>
</dbReference>
<evidence type="ECO:0000256" key="3">
    <source>
        <dbReference type="ARBA" id="ARBA00022576"/>
    </source>
</evidence>
<comment type="caution">
    <text evidence="9">The sequence shown here is derived from an EMBL/GenBank/DDBJ whole genome shotgun (WGS) entry which is preliminary data.</text>
</comment>